<comment type="caution">
    <text evidence="3">The sequence shown here is derived from an EMBL/GenBank/DDBJ whole genome shotgun (WGS) entry which is preliminary data.</text>
</comment>
<feature type="coiled-coil region" evidence="1">
    <location>
        <begin position="226"/>
        <end position="260"/>
    </location>
</feature>
<dbReference type="Gene3D" id="3.90.1530.10">
    <property type="entry name" value="Conserved hypothetical protein from pyrococcus furiosus pfu- 392566-001, ParB domain"/>
    <property type="match status" value="1"/>
</dbReference>
<evidence type="ECO:0000313" key="3">
    <source>
        <dbReference type="EMBL" id="KYL05202.1"/>
    </source>
</evidence>
<dbReference type="SMART" id="SM00470">
    <property type="entry name" value="ParB"/>
    <property type="match status" value="1"/>
</dbReference>
<dbReference type="Pfam" id="PF02195">
    <property type="entry name" value="ParB_N"/>
    <property type="match status" value="1"/>
</dbReference>
<organism evidence="3 4">
    <name type="scientific">Fusobacterium necrophorum subsp. funduliforme</name>
    <dbReference type="NCBI Taxonomy" id="143387"/>
    <lineage>
        <taxon>Bacteria</taxon>
        <taxon>Fusobacteriati</taxon>
        <taxon>Fusobacteriota</taxon>
        <taxon>Fusobacteriia</taxon>
        <taxon>Fusobacteriales</taxon>
        <taxon>Fusobacteriaceae</taxon>
        <taxon>Fusobacterium</taxon>
    </lineage>
</organism>
<dbReference type="EMBL" id="LVEA01000001">
    <property type="protein sequence ID" value="KYL05202.1"/>
    <property type="molecule type" value="Genomic_DNA"/>
</dbReference>
<keyword evidence="1" id="KW-0175">Coiled coil</keyword>
<dbReference type="Proteomes" id="UP000075816">
    <property type="component" value="Unassembled WGS sequence"/>
</dbReference>
<dbReference type="InterPro" id="IPR036086">
    <property type="entry name" value="ParB/Sulfiredoxin_sf"/>
</dbReference>
<dbReference type="InterPro" id="IPR003115">
    <property type="entry name" value="ParB_N"/>
</dbReference>
<gene>
    <name evidence="3" type="ORF">A2J07_00270</name>
</gene>
<evidence type="ECO:0000259" key="2">
    <source>
        <dbReference type="SMART" id="SM00470"/>
    </source>
</evidence>
<proteinExistence type="predicted"/>
<dbReference type="RefSeq" id="WP_062680662.1">
    <property type="nucleotide sequence ID" value="NZ_LVEA01000001.1"/>
</dbReference>
<protein>
    <recommendedName>
        <fullName evidence="2">ParB-like N-terminal domain-containing protein</fullName>
    </recommendedName>
</protein>
<accession>A0A161QW65</accession>
<feature type="domain" description="ParB-like N-terminal" evidence="2">
    <location>
        <begin position="15"/>
        <end position="103"/>
    </location>
</feature>
<reference evidence="3 4" key="1">
    <citation type="submission" date="2016-03" db="EMBL/GenBank/DDBJ databases">
        <title>Comparative genomics of human isolates of Fusobacterium necrophorum.</title>
        <authorList>
            <person name="Jensen A."/>
            <person name="Bank S."/>
            <person name="Andersen P.S."/>
            <person name="Kristensen L.H."/>
            <person name="Prag J."/>
        </authorList>
    </citation>
    <scope>NUCLEOTIDE SEQUENCE [LARGE SCALE GENOMIC DNA]</scope>
    <source>
        <strain evidence="3 4">LS_1264</strain>
    </source>
</reference>
<evidence type="ECO:0000256" key="1">
    <source>
        <dbReference type="SAM" id="Coils"/>
    </source>
</evidence>
<evidence type="ECO:0000313" key="4">
    <source>
        <dbReference type="Proteomes" id="UP000075816"/>
    </source>
</evidence>
<dbReference type="SUPFAM" id="SSF110849">
    <property type="entry name" value="ParB/Sulfiredoxin"/>
    <property type="match status" value="1"/>
</dbReference>
<sequence>MLKDYLSVGNEKKIINIPLEKISKKNINPRQHGLIQENLKSLIESGGEFPPIHLGYLNNELIVVDGYHRLEATRQLELEKIAAYITAYNSEEQLITDAINENVVHGVRLNEYDIASNLYDLYKNITAKKPLTSLTQFLQYFKMPERTAKRYLMWAILHKGVLEDTVTEVAKVTIAEEILLAFSVKYNFNFLLGAIEEEHKIRIKKFFEKYCDSSREILREAIKAMKDGKEVEKNEIEIALKEKKEKLQHAEEIIKKQEVKEKEEKIKKETNDLDSSLPATEKIEEKAFEETKESNDIIEELMEKKQEVISNIKEQVAPIDNVPDSFKRNLESLEICIMRLRSYQNKRGSLIDKEVLNKVINFQDILQEIIEEANQHLYMEQEIKDVV</sequence>
<name>A0A161QW65_9FUSO</name>
<dbReference type="AlphaFoldDB" id="A0A161QW65"/>